<name>A0A0D8B4V4_9ACTN</name>
<dbReference type="PATRIC" id="fig|1502723.3.peg.1259"/>
<dbReference type="Gene3D" id="1.10.530.10">
    <property type="match status" value="1"/>
</dbReference>
<dbReference type="RefSeq" id="WP_055407526.1">
    <property type="nucleotide sequence ID" value="NZ_JYFN01000130.1"/>
</dbReference>
<dbReference type="EMBL" id="JYFN01000130">
    <property type="protein sequence ID" value="KJE19308.1"/>
    <property type="molecule type" value="Genomic_DNA"/>
</dbReference>
<dbReference type="SUPFAM" id="SSF51294">
    <property type="entry name" value="Hedgehog/intein (Hint) domain"/>
    <property type="match status" value="1"/>
</dbReference>
<proteinExistence type="predicted"/>
<dbReference type="InterPro" id="IPR036844">
    <property type="entry name" value="Hint_dom_sf"/>
</dbReference>
<evidence type="ECO:0000313" key="1">
    <source>
        <dbReference type="EMBL" id="KJE19308.1"/>
    </source>
</evidence>
<dbReference type="Gene3D" id="2.170.16.10">
    <property type="entry name" value="Hedgehog/Intein (Hint) domain"/>
    <property type="match status" value="1"/>
</dbReference>
<dbReference type="SUPFAM" id="SSF53955">
    <property type="entry name" value="Lysozyme-like"/>
    <property type="match status" value="1"/>
</dbReference>
<evidence type="ECO:0008006" key="3">
    <source>
        <dbReference type="Google" id="ProtNLM"/>
    </source>
</evidence>
<reference evidence="1 2" key="2">
    <citation type="journal article" date="2016" name="Genome Announc.">
        <title>Permanent Draft Genome Sequences for Two Variants of Frankia sp. Strain CpI1, the First Frankia Strain Isolated from Root Nodules of Comptonia peregrina.</title>
        <authorList>
            <person name="Oshone R."/>
            <person name="Hurst S.G.IV."/>
            <person name="Abebe-Akele F."/>
            <person name="Simpson S."/>
            <person name="Morris K."/>
            <person name="Thomas W.K."/>
            <person name="Tisa L.S."/>
        </authorList>
    </citation>
    <scope>NUCLEOTIDE SEQUENCE [LARGE SCALE GENOMIC DNA]</scope>
    <source>
        <strain evidence="2">CpI1-S</strain>
    </source>
</reference>
<gene>
    <name evidence="1" type="ORF">FF36_06418</name>
</gene>
<reference evidence="2" key="1">
    <citation type="submission" date="2015-02" db="EMBL/GenBank/DDBJ databases">
        <title>Draft Genome of Frankia sp. CpI1-S.</title>
        <authorList>
            <person name="Oshone R.T."/>
            <person name="Ngom M."/>
            <person name="Ghodhbane-Gtari F."/>
            <person name="Gtari M."/>
            <person name="Morris K."/>
            <person name="Thomas K."/>
            <person name="Sen A."/>
            <person name="Tisa L.S."/>
        </authorList>
    </citation>
    <scope>NUCLEOTIDE SEQUENCE [LARGE SCALE GENOMIC DNA]</scope>
    <source>
        <strain evidence="2">CpI1-S</strain>
    </source>
</reference>
<accession>A0A0D8B4V4</accession>
<sequence>MQFLAPTFADVVAHHQLPAGGANPPSLYNPSDAVYAAAAYLCDNHVATDLTGALWHYNHSDAYIAQVVTQATQYSETTPSSSVACPTLQSAVQSVLMADGTRKPIRDVKVGDRVLALGFQHLGIPVDRRRGGRLSNPNGTHPRWRRGVGAYRCAAT</sequence>
<comment type="caution">
    <text evidence="1">The sequence shown here is derived from an EMBL/GenBank/DDBJ whole genome shotgun (WGS) entry which is preliminary data.</text>
</comment>
<dbReference type="InterPro" id="IPR023346">
    <property type="entry name" value="Lysozyme-like_dom_sf"/>
</dbReference>
<keyword evidence="2" id="KW-1185">Reference proteome</keyword>
<dbReference type="AlphaFoldDB" id="A0A0D8B4V4"/>
<evidence type="ECO:0000313" key="2">
    <source>
        <dbReference type="Proteomes" id="UP000032545"/>
    </source>
</evidence>
<dbReference type="Proteomes" id="UP000032545">
    <property type="component" value="Unassembled WGS sequence"/>
</dbReference>
<organism evidence="1 2">
    <name type="scientific">Frankia torreyi</name>
    <dbReference type="NCBI Taxonomy" id="1856"/>
    <lineage>
        <taxon>Bacteria</taxon>
        <taxon>Bacillati</taxon>
        <taxon>Actinomycetota</taxon>
        <taxon>Actinomycetes</taxon>
        <taxon>Frankiales</taxon>
        <taxon>Frankiaceae</taxon>
        <taxon>Frankia</taxon>
    </lineage>
</organism>
<protein>
    <recommendedName>
        <fullName evidence="3">Transglycosylase SLT domain-containing protein</fullName>
    </recommendedName>
</protein>